<dbReference type="EMBL" id="NXIB02000021">
    <property type="protein sequence ID" value="PHX56379.1"/>
    <property type="molecule type" value="Genomic_DNA"/>
</dbReference>
<evidence type="ECO:0000313" key="1">
    <source>
        <dbReference type="EMBL" id="PHX56379.1"/>
    </source>
</evidence>
<gene>
    <name evidence="1" type="ORF">CP500_005545</name>
</gene>
<organism evidence="1 2">
    <name type="scientific">Tychonema bourrellyi FEM_GT703</name>
    <dbReference type="NCBI Taxonomy" id="2040638"/>
    <lineage>
        <taxon>Bacteria</taxon>
        <taxon>Bacillati</taxon>
        <taxon>Cyanobacteriota</taxon>
        <taxon>Cyanophyceae</taxon>
        <taxon>Oscillatoriophycideae</taxon>
        <taxon>Oscillatoriales</taxon>
        <taxon>Microcoleaceae</taxon>
        <taxon>Tychonema</taxon>
    </lineage>
</organism>
<name>A0A2G4F3P5_9CYAN</name>
<sequence length="328" mass="35465">MFAQFRAIYPTGQLICELLTVHHGKFVVRCLVQVDAKTLATGMSAAESIEEAEDRARLRAIALLGLDAAQPAIAPVASSTVSVVPVAIPAPVAVVPVAAPVAPVPVPVAAPAPIALPVLELPLTTDNFAVSHQSSFVNTQSPLIEEPIAPAPISDPLPPMVDRSVAGSRQEFDSDAWLSSSYGEPRSEAPVSTSSQTEFLQSAAEVRELEPISVGIPSDAIEDISETIAQIEAILKRLKWTKKQESDCLQQSYGKMSQGLLSAAELLDFVDYLQIYSKTTDEIKRLSWSPNRGKDYLKQGYGKEARHFLSKEELLDFLQYLESLPSDT</sequence>
<keyword evidence="2" id="KW-1185">Reference proteome</keyword>
<protein>
    <submittedName>
        <fullName evidence="1">Uncharacterized protein</fullName>
    </submittedName>
</protein>
<comment type="caution">
    <text evidence="1">The sequence shown here is derived from an EMBL/GenBank/DDBJ whole genome shotgun (WGS) entry which is preliminary data.</text>
</comment>
<dbReference type="RefSeq" id="WP_096830284.1">
    <property type="nucleotide sequence ID" value="NZ_NXIB02000021.1"/>
</dbReference>
<reference evidence="1" key="1">
    <citation type="submission" date="2017-10" db="EMBL/GenBank/DDBJ databases">
        <title>Draft genome sequence of the planktic cyanobacteria Tychonema bourrellyi isolated from alpine lentic freshwater.</title>
        <authorList>
            <person name="Tett A."/>
            <person name="Armanini F."/>
            <person name="Asnicar F."/>
            <person name="Boscaini A."/>
            <person name="Pasolli E."/>
            <person name="Zolfo M."/>
            <person name="Donati C."/>
            <person name="Salmaso N."/>
            <person name="Segata N."/>
        </authorList>
    </citation>
    <scope>NUCLEOTIDE SEQUENCE</scope>
    <source>
        <strain evidence="1">FEM_GT703</strain>
    </source>
</reference>
<dbReference type="Proteomes" id="UP000226442">
    <property type="component" value="Unassembled WGS sequence"/>
</dbReference>
<evidence type="ECO:0000313" key="2">
    <source>
        <dbReference type="Proteomes" id="UP000226442"/>
    </source>
</evidence>
<dbReference type="AlphaFoldDB" id="A0A2G4F3P5"/>
<proteinExistence type="predicted"/>
<dbReference type="OrthoDB" id="482635at2"/>
<accession>A0A2G4F3P5</accession>